<feature type="compositionally biased region" description="Polar residues" evidence="1">
    <location>
        <begin position="554"/>
        <end position="565"/>
    </location>
</feature>
<dbReference type="Pfam" id="PF00092">
    <property type="entry name" value="VWA"/>
    <property type="match status" value="1"/>
</dbReference>
<dbReference type="InterPro" id="IPR002035">
    <property type="entry name" value="VWF_A"/>
</dbReference>
<proteinExistence type="predicted"/>
<feature type="compositionally biased region" description="Low complexity" evidence="1">
    <location>
        <begin position="542"/>
        <end position="551"/>
    </location>
</feature>
<dbReference type="AlphaFoldDB" id="A0A364NB13"/>
<dbReference type="Gene3D" id="3.40.50.410">
    <property type="entry name" value="von Willebrand factor, type A domain"/>
    <property type="match status" value="1"/>
</dbReference>
<feature type="compositionally biased region" description="Low complexity" evidence="1">
    <location>
        <begin position="581"/>
        <end position="594"/>
    </location>
</feature>
<dbReference type="EMBL" id="QGDH01000021">
    <property type="protein sequence ID" value="RAR14534.1"/>
    <property type="molecule type" value="Genomic_DNA"/>
</dbReference>
<dbReference type="PANTHER" id="PTHR34706">
    <property type="entry name" value="SLR1338 PROTEIN"/>
    <property type="match status" value="1"/>
</dbReference>
<dbReference type="PANTHER" id="PTHR34706:SF1">
    <property type="entry name" value="VWFA DOMAIN-CONTAINING PROTEIN"/>
    <property type="match status" value="1"/>
</dbReference>
<evidence type="ECO:0000313" key="4">
    <source>
        <dbReference type="Proteomes" id="UP000249619"/>
    </source>
</evidence>
<dbReference type="Proteomes" id="UP000249619">
    <property type="component" value="Unassembled WGS sequence"/>
</dbReference>
<feature type="domain" description="VWFA" evidence="2">
    <location>
        <begin position="604"/>
        <end position="797"/>
    </location>
</feature>
<accession>A0A364NB13</accession>
<dbReference type="SMART" id="SM00327">
    <property type="entry name" value="VWA"/>
    <property type="match status" value="1"/>
</dbReference>
<keyword evidence="4" id="KW-1185">Reference proteome</keyword>
<evidence type="ECO:0000256" key="1">
    <source>
        <dbReference type="SAM" id="MobiDB-lite"/>
    </source>
</evidence>
<sequence>MPLSIRSSVDSLSSRLSGEKPLPRPTYYCRMNPEEQSLWTIIGEEKYEYARDAKGRLHKHHLSYAERAQRQRQFYDSRVGHAIVGDEWMRMKLPAPEGNLILDVAQEEGGQQFSYRVDSKILQQNSRYFENLLSDRFNEGQQLAKALEALKLSGHDTIRDAPVDVLPHISILNIGRVAVAKVSSIRNLLADFFRALHGLDLAVSSPPVANLANLAVVADRFDAFVYLSKYIQKKKYLQLIDTKSRSKLGSTQTEEKVRQKLYIGLIFDHATWIARYSKHLILRDSVQWRPDIEEDDTKAPWWDIPNGVENELIKRREYILETINSLQAHFLRLYTSGDRQCKLGYDTSVQCDSFQLGEMVRFFHKIDTARLQGKIYDNTEPTYYLGDIERLLLALRQCSNYQVDSNHAHCGLRSRILPLIDFVQNQMNLDTGSLDIGLCADCWVDRRKEYAWSLAKRPVLWTYPKHAHYLQHRPSFSQRGTMFGRVKKALSTRKSSTSGSDNLPQGMLGANQTANNSFGVTPTSNKIFGSRSSGLAPPPSSANPFASSSPATRRPNSSNMNSGSINEAPPAYTPGPAQNAASFQPSSASTTSDSDPYAFLKTFDTVFLIDDSGSMAGRSWRETQEALQTITPICTSHDEDGIDIYFLNHPDSSLYKSVTQAGTIIEIFQTVRPSGATPTGQRLNKILRPYLQRYEKDDKTKPMNIIVITDGEPSDDVESAIIQAAKKLDKLDAPAWQVGIQFFQVGREPGAREHLKQLDDGLAELAKDDDLRDIVDTVPFTGAGDEKLSAAGIMKVVLGSVNRRLDRTSKELHR</sequence>
<protein>
    <submittedName>
        <fullName evidence="3">von willebrand factor</fullName>
    </submittedName>
</protein>
<reference evidence="4" key="1">
    <citation type="submission" date="2018-05" db="EMBL/GenBank/DDBJ databases">
        <title>Draft genome sequence of Stemphylium lycopersici strain CIDEFI 213.</title>
        <authorList>
            <person name="Medina R."/>
            <person name="Franco M.E.E."/>
            <person name="Lucentini C.G."/>
            <person name="Saparrat M.C.N."/>
            <person name="Balatti P.A."/>
        </authorList>
    </citation>
    <scope>NUCLEOTIDE SEQUENCE [LARGE SCALE GENOMIC DNA]</scope>
    <source>
        <strain evidence="4">CIDEFI 213</strain>
    </source>
</reference>
<organism evidence="3 4">
    <name type="scientific">Stemphylium lycopersici</name>
    <name type="common">Tomato gray leaf spot disease fungus</name>
    <name type="synonym">Thyrospora lycopersici</name>
    <dbReference type="NCBI Taxonomy" id="183478"/>
    <lineage>
        <taxon>Eukaryota</taxon>
        <taxon>Fungi</taxon>
        <taxon>Dikarya</taxon>
        <taxon>Ascomycota</taxon>
        <taxon>Pezizomycotina</taxon>
        <taxon>Dothideomycetes</taxon>
        <taxon>Pleosporomycetidae</taxon>
        <taxon>Pleosporales</taxon>
        <taxon>Pleosporineae</taxon>
        <taxon>Pleosporaceae</taxon>
        <taxon>Stemphylium</taxon>
    </lineage>
</organism>
<feature type="compositionally biased region" description="Polar residues" evidence="1">
    <location>
        <begin position="492"/>
        <end position="503"/>
    </location>
</feature>
<name>A0A364NB13_STELY</name>
<evidence type="ECO:0000313" key="3">
    <source>
        <dbReference type="EMBL" id="RAR14534.1"/>
    </source>
</evidence>
<feature type="region of interest" description="Disordered" evidence="1">
    <location>
        <begin position="488"/>
        <end position="594"/>
    </location>
</feature>
<dbReference type="InterPro" id="IPR036465">
    <property type="entry name" value="vWFA_dom_sf"/>
</dbReference>
<evidence type="ECO:0000259" key="2">
    <source>
        <dbReference type="PROSITE" id="PS50234"/>
    </source>
</evidence>
<comment type="caution">
    <text evidence="3">The sequence shown here is derived from an EMBL/GenBank/DDBJ whole genome shotgun (WGS) entry which is preliminary data.</text>
</comment>
<dbReference type="SUPFAM" id="SSF53300">
    <property type="entry name" value="vWA-like"/>
    <property type="match status" value="1"/>
</dbReference>
<gene>
    <name evidence="3" type="ORF">DDE83_002107</name>
</gene>
<feature type="compositionally biased region" description="Polar residues" evidence="1">
    <location>
        <begin position="510"/>
        <end position="533"/>
    </location>
</feature>
<dbReference type="PROSITE" id="PS50234">
    <property type="entry name" value="VWFA"/>
    <property type="match status" value="1"/>
</dbReference>
<dbReference type="STRING" id="183478.A0A364NB13"/>